<gene>
    <name evidence="2" type="ORF">HH215_24130</name>
</gene>
<dbReference type="KEGG" id="cheb:HH215_24130"/>
<proteinExistence type="predicted"/>
<keyword evidence="1" id="KW-1133">Transmembrane helix</keyword>
<evidence type="ECO:0000256" key="1">
    <source>
        <dbReference type="SAM" id="Phobius"/>
    </source>
</evidence>
<keyword evidence="3" id="KW-1185">Reference proteome</keyword>
<reference evidence="2 3" key="1">
    <citation type="submission" date="2020-04" db="EMBL/GenBank/DDBJ databases">
        <title>Genome sequencing of novel species.</title>
        <authorList>
            <person name="Heo J."/>
            <person name="Kim S.-J."/>
            <person name="Kim J.-S."/>
            <person name="Hong S.-B."/>
            <person name="Kwon S.-W."/>
        </authorList>
    </citation>
    <scope>NUCLEOTIDE SEQUENCE [LARGE SCALE GENOMIC DNA]</scope>
    <source>
        <strain evidence="2 3">MFER-1</strain>
    </source>
</reference>
<protein>
    <submittedName>
        <fullName evidence="2">Uncharacterized protein</fullName>
    </submittedName>
</protein>
<organism evidence="2 3">
    <name type="scientific">Cohnella herbarum</name>
    <dbReference type="NCBI Taxonomy" id="2728023"/>
    <lineage>
        <taxon>Bacteria</taxon>
        <taxon>Bacillati</taxon>
        <taxon>Bacillota</taxon>
        <taxon>Bacilli</taxon>
        <taxon>Bacillales</taxon>
        <taxon>Paenibacillaceae</taxon>
        <taxon>Cohnella</taxon>
    </lineage>
</organism>
<accession>A0A7Z2ZPG0</accession>
<sequence length="84" mass="9325">MNSNKVAAKIVGVLFILAAVSSIIGLSLYDPILKGPDYLIKGSEHANQLGRRLFSSFRRFIKGNTRLDLFARPCPYAGYQHDNV</sequence>
<dbReference type="Proteomes" id="UP000502248">
    <property type="component" value="Chromosome"/>
</dbReference>
<evidence type="ECO:0000313" key="3">
    <source>
        <dbReference type="Proteomes" id="UP000502248"/>
    </source>
</evidence>
<name>A0A7Z2ZPG0_9BACL</name>
<dbReference type="AlphaFoldDB" id="A0A7Z2ZPG0"/>
<dbReference type="RefSeq" id="WP_169282209.1">
    <property type="nucleotide sequence ID" value="NZ_CP051680.1"/>
</dbReference>
<evidence type="ECO:0000313" key="2">
    <source>
        <dbReference type="EMBL" id="QJD85957.1"/>
    </source>
</evidence>
<keyword evidence="1" id="KW-0472">Membrane</keyword>
<feature type="transmembrane region" description="Helical" evidence="1">
    <location>
        <begin position="6"/>
        <end position="29"/>
    </location>
</feature>
<dbReference type="EMBL" id="CP051680">
    <property type="protein sequence ID" value="QJD85957.1"/>
    <property type="molecule type" value="Genomic_DNA"/>
</dbReference>
<keyword evidence="1" id="KW-0812">Transmembrane</keyword>